<dbReference type="InterPro" id="IPR003540">
    <property type="entry name" value="ADP-ribosyltransferase"/>
</dbReference>
<feature type="compositionally biased region" description="Basic residues" evidence="1">
    <location>
        <begin position="1"/>
        <end position="12"/>
    </location>
</feature>
<evidence type="ECO:0000256" key="1">
    <source>
        <dbReference type="SAM" id="MobiDB-lite"/>
    </source>
</evidence>
<protein>
    <recommendedName>
        <fullName evidence="2">ADP ribosyltransferase domain-containing protein</fullName>
    </recommendedName>
</protein>
<dbReference type="SUPFAM" id="SSF56399">
    <property type="entry name" value="ADP-ribosylation"/>
    <property type="match status" value="1"/>
</dbReference>
<dbReference type="GO" id="GO:0005576">
    <property type="term" value="C:extracellular region"/>
    <property type="evidence" value="ECO:0007669"/>
    <property type="project" value="InterPro"/>
</dbReference>
<reference evidence="3 4" key="1">
    <citation type="submission" date="2019-05" db="EMBL/GenBank/DDBJ databases">
        <title>Genomes sequences of two Nocardia cyriacigeorgica environmental isolates, type strains Nocardia asteroides ATCC 19247 and Nocardia cyriacigeorgica DSM 44484.</title>
        <authorList>
            <person name="Vautrin F."/>
            <person name="Bergeron E."/>
            <person name="Dubost A."/>
            <person name="Abrouk D."/>
            <person name="Rodriguez Nava V."/>
            <person name="Pujic P."/>
        </authorList>
    </citation>
    <scope>NUCLEOTIDE SEQUENCE [LARGE SCALE GENOMIC DNA]</scope>
    <source>
        <strain evidence="3 4">EML 446</strain>
    </source>
</reference>
<evidence type="ECO:0000259" key="2">
    <source>
        <dbReference type="Pfam" id="PF03496"/>
    </source>
</evidence>
<dbReference type="Gene3D" id="3.90.176.10">
    <property type="entry name" value="Toxin ADP-ribosyltransferase, Chain A, domain 1"/>
    <property type="match status" value="1"/>
</dbReference>
<dbReference type="Proteomes" id="UP000306378">
    <property type="component" value="Unassembled WGS sequence"/>
</dbReference>
<dbReference type="EMBL" id="VBUT01000005">
    <property type="protein sequence ID" value="TLF77792.1"/>
    <property type="molecule type" value="Genomic_DNA"/>
</dbReference>
<organism evidence="3 4">
    <name type="scientific">Nocardia cyriacigeorgica</name>
    <dbReference type="NCBI Taxonomy" id="135487"/>
    <lineage>
        <taxon>Bacteria</taxon>
        <taxon>Bacillati</taxon>
        <taxon>Actinomycetota</taxon>
        <taxon>Actinomycetes</taxon>
        <taxon>Mycobacteriales</taxon>
        <taxon>Nocardiaceae</taxon>
        <taxon>Nocardia</taxon>
    </lineage>
</organism>
<dbReference type="PROSITE" id="PS51996">
    <property type="entry name" value="TR_MART"/>
    <property type="match status" value="1"/>
</dbReference>
<evidence type="ECO:0000313" key="4">
    <source>
        <dbReference type="Proteomes" id="UP000306378"/>
    </source>
</evidence>
<evidence type="ECO:0000313" key="3">
    <source>
        <dbReference type="EMBL" id="TLF77792.1"/>
    </source>
</evidence>
<dbReference type="AlphaFoldDB" id="A0A5R8NQ30"/>
<comment type="caution">
    <text evidence="3">The sequence shown here is derived from an EMBL/GenBank/DDBJ whole genome shotgun (WGS) entry which is preliminary data.</text>
</comment>
<gene>
    <name evidence="3" type="ORF">FEK34_13725</name>
</gene>
<name>A0A5R8NQ30_9NOCA</name>
<proteinExistence type="predicted"/>
<feature type="domain" description="ADP ribosyltransferase" evidence="2">
    <location>
        <begin position="79"/>
        <end position="227"/>
    </location>
</feature>
<dbReference type="Pfam" id="PF03496">
    <property type="entry name" value="ADPrib_exo_Tox"/>
    <property type="match status" value="1"/>
</dbReference>
<accession>A0A5R8NQ30</accession>
<feature type="region of interest" description="Disordered" evidence="1">
    <location>
        <begin position="1"/>
        <end position="49"/>
    </location>
</feature>
<sequence>MRHRRRHHHHRHDLSDLRSPRRGAPHPQPLDRPLPHPRHCPGVSAHRPDRLRGVTEQGGQQHWQSFDTLPLASAELAGQTPDRLTDNERAEIEAYALGGFELVNAAMRGLTPMTPSIERRIIAIRSGLRRYPLPTAVRVTRETEADLYGIVDAASALALIDQEFVEDAFLSTSGVDVPPRSLRHRHPVILELVVPAGTPALRLGELAEVREEREVLVIDARRYFIMDVYFDQTRSMWRIQATVMEEPQ</sequence>